<dbReference type="STRING" id="7238.B4HPB8"/>
<proteinExistence type="inferred from homology"/>
<sequence>MHLRIRLTCRKYEIWALSFFSLVTGLYVLHFSIALILVNKEVPQTRGMLYPRESETREVRSLDGIWNFVRSDQANPTQGVRDEWYAKELSKIRPTIPMPVPASYNDITTDNLRDHVGTVWYDRKFFVPRSWSKDQRIWLRFGSVHYEAYVWINGQKVVKHEMGHLPFEAEVTDLLNYGAENRITVMCDNALIQTTVPQGRITEVPNDGGMTIVQSYTFDFLTMRESTGACIFTTRPVLYRGG</sequence>
<keyword evidence="5" id="KW-1185">Reference proteome</keyword>
<dbReference type="AlphaFoldDB" id="B4HPB8"/>
<protein>
    <submittedName>
        <fullName evidence="4">GM19849</fullName>
    </submittedName>
</protein>
<evidence type="ECO:0000313" key="5">
    <source>
        <dbReference type="Proteomes" id="UP000001292"/>
    </source>
</evidence>
<keyword evidence="2" id="KW-0812">Transmembrane</keyword>
<dbReference type="GO" id="GO:0005615">
    <property type="term" value="C:extracellular space"/>
    <property type="evidence" value="ECO:0007669"/>
    <property type="project" value="TreeGrafter"/>
</dbReference>
<dbReference type="PhylomeDB" id="B4HPB8"/>
<feature type="domain" description="Glycosyl hydrolases family 2 sugar binding" evidence="3">
    <location>
        <begin position="59"/>
        <end position="187"/>
    </location>
</feature>
<dbReference type="PANTHER" id="PTHR10066">
    <property type="entry name" value="BETA-GLUCURONIDASE"/>
    <property type="match status" value="1"/>
</dbReference>
<organism evidence="5">
    <name type="scientific">Drosophila sechellia</name>
    <name type="common">Fruit fly</name>
    <dbReference type="NCBI Taxonomy" id="7238"/>
    <lineage>
        <taxon>Eukaryota</taxon>
        <taxon>Metazoa</taxon>
        <taxon>Ecdysozoa</taxon>
        <taxon>Arthropoda</taxon>
        <taxon>Hexapoda</taxon>
        <taxon>Insecta</taxon>
        <taxon>Pterygota</taxon>
        <taxon>Neoptera</taxon>
        <taxon>Endopterygota</taxon>
        <taxon>Diptera</taxon>
        <taxon>Brachycera</taxon>
        <taxon>Muscomorpha</taxon>
        <taxon>Ephydroidea</taxon>
        <taxon>Drosophilidae</taxon>
        <taxon>Drosophila</taxon>
        <taxon>Sophophora</taxon>
    </lineage>
</organism>
<dbReference type="SUPFAM" id="SSF49785">
    <property type="entry name" value="Galactose-binding domain-like"/>
    <property type="match status" value="1"/>
</dbReference>
<evidence type="ECO:0000256" key="2">
    <source>
        <dbReference type="SAM" id="Phobius"/>
    </source>
</evidence>
<gene>
    <name evidence="4" type="primary">Dsec\GM19849</name>
    <name evidence="4" type="ORF">Dsec_GM19849</name>
</gene>
<dbReference type="Proteomes" id="UP000001292">
    <property type="component" value="Unassembled WGS sequence"/>
</dbReference>
<dbReference type="Pfam" id="PF02837">
    <property type="entry name" value="Glyco_hydro_2_N"/>
    <property type="match status" value="1"/>
</dbReference>
<dbReference type="Gene3D" id="2.60.120.260">
    <property type="entry name" value="Galactose-binding domain-like"/>
    <property type="match status" value="1"/>
</dbReference>
<reference evidence="4 5" key="1">
    <citation type="journal article" date="2007" name="Nature">
        <title>Evolution of genes and genomes on the Drosophila phylogeny.</title>
        <authorList>
            <consortium name="Drosophila 12 Genomes Consortium"/>
            <person name="Clark A.G."/>
            <person name="Eisen M.B."/>
            <person name="Smith D.R."/>
            <person name="Bergman C.M."/>
            <person name="Oliver B."/>
            <person name="Markow T.A."/>
            <person name="Kaufman T.C."/>
            <person name="Kellis M."/>
            <person name="Gelbart W."/>
            <person name="Iyer V.N."/>
            <person name="Pollard D.A."/>
            <person name="Sackton T.B."/>
            <person name="Larracuente A.M."/>
            <person name="Singh N.D."/>
            <person name="Abad J.P."/>
            <person name="Abt D.N."/>
            <person name="Adryan B."/>
            <person name="Aguade M."/>
            <person name="Akashi H."/>
            <person name="Anderson W.W."/>
            <person name="Aquadro C.F."/>
            <person name="Ardell D.H."/>
            <person name="Arguello R."/>
            <person name="Artieri C.G."/>
            <person name="Barbash D.A."/>
            <person name="Barker D."/>
            <person name="Barsanti P."/>
            <person name="Batterham P."/>
            <person name="Batzoglou S."/>
            <person name="Begun D."/>
            <person name="Bhutkar A."/>
            <person name="Blanco E."/>
            <person name="Bosak S.A."/>
            <person name="Bradley R.K."/>
            <person name="Brand A.D."/>
            <person name="Brent M.R."/>
            <person name="Brooks A.N."/>
            <person name="Brown R.H."/>
            <person name="Butlin R.K."/>
            <person name="Caggese C."/>
            <person name="Calvi B.R."/>
            <person name="Bernardo de Carvalho A."/>
            <person name="Caspi A."/>
            <person name="Castrezana S."/>
            <person name="Celniker S.E."/>
            <person name="Chang J.L."/>
            <person name="Chapple C."/>
            <person name="Chatterji S."/>
            <person name="Chinwalla A."/>
            <person name="Civetta A."/>
            <person name="Clifton S.W."/>
            <person name="Comeron J.M."/>
            <person name="Costello J.C."/>
            <person name="Coyne J.A."/>
            <person name="Daub J."/>
            <person name="David R.G."/>
            <person name="Delcher A.L."/>
            <person name="Delehaunty K."/>
            <person name="Do C.B."/>
            <person name="Ebling H."/>
            <person name="Edwards K."/>
            <person name="Eickbush T."/>
            <person name="Evans J.D."/>
            <person name="Filipski A."/>
            <person name="Findeiss S."/>
            <person name="Freyhult E."/>
            <person name="Fulton L."/>
            <person name="Fulton R."/>
            <person name="Garcia A.C."/>
            <person name="Gardiner A."/>
            <person name="Garfield D.A."/>
            <person name="Garvin B.E."/>
            <person name="Gibson G."/>
            <person name="Gilbert D."/>
            <person name="Gnerre S."/>
            <person name="Godfrey J."/>
            <person name="Good R."/>
            <person name="Gotea V."/>
            <person name="Gravely B."/>
            <person name="Greenberg A.J."/>
            <person name="Griffiths-Jones S."/>
            <person name="Gross S."/>
            <person name="Guigo R."/>
            <person name="Gustafson E.A."/>
            <person name="Haerty W."/>
            <person name="Hahn M.W."/>
            <person name="Halligan D.L."/>
            <person name="Halpern A.L."/>
            <person name="Halter G.M."/>
            <person name="Han M.V."/>
            <person name="Heger A."/>
            <person name="Hillier L."/>
            <person name="Hinrichs A.S."/>
            <person name="Holmes I."/>
            <person name="Hoskins R.A."/>
            <person name="Hubisz M.J."/>
            <person name="Hultmark D."/>
            <person name="Huntley M.A."/>
            <person name="Jaffe D.B."/>
            <person name="Jagadeeshan S."/>
            <person name="Jeck W.R."/>
            <person name="Johnson J."/>
            <person name="Jones C.D."/>
            <person name="Jordan W.C."/>
            <person name="Karpen G.H."/>
            <person name="Kataoka E."/>
            <person name="Keightley P.D."/>
            <person name="Kheradpour P."/>
            <person name="Kirkness E.F."/>
            <person name="Koerich L.B."/>
            <person name="Kristiansen K."/>
            <person name="Kudrna D."/>
            <person name="Kulathinal R.J."/>
            <person name="Kumar S."/>
            <person name="Kwok R."/>
            <person name="Lander E."/>
            <person name="Langley C.H."/>
            <person name="Lapoint R."/>
            <person name="Lazzaro B.P."/>
            <person name="Lee S.J."/>
            <person name="Levesque L."/>
            <person name="Li R."/>
            <person name="Lin C.F."/>
            <person name="Lin M.F."/>
            <person name="Lindblad-Toh K."/>
            <person name="Llopart A."/>
            <person name="Long M."/>
            <person name="Low L."/>
            <person name="Lozovsky E."/>
            <person name="Lu J."/>
            <person name="Luo M."/>
            <person name="Machado C.A."/>
            <person name="Makalowski W."/>
            <person name="Marzo M."/>
            <person name="Matsuda M."/>
            <person name="Matzkin L."/>
            <person name="McAllister B."/>
            <person name="McBride C.S."/>
            <person name="McKernan B."/>
            <person name="McKernan K."/>
            <person name="Mendez-Lago M."/>
            <person name="Minx P."/>
            <person name="Mollenhauer M.U."/>
            <person name="Montooth K."/>
            <person name="Mount S.M."/>
            <person name="Mu X."/>
            <person name="Myers E."/>
            <person name="Negre B."/>
            <person name="Newfeld S."/>
            <person name="Nielsen R."/>
            <person name="Noor M.A."/>
            <person name="O'Grady P."/>
            <person name="Pachter L."/>
            <person name="Papaceit M."/>
            <person name="Parisi M.J."/>
            <person name="Parisi M."/>
            <person name="Parts L."/>
            <person name="Pedersen J.S."/>
            <person name="Pesole G."/>
            <person name="Phillippy A.M."/>
            <person name="Ponting C.P."/>
            <person name="Pop M."/>
            <person name="Porcelli D."/>
            <person name="Powell J.R."/>
            <person name="Prohaska S."/>
            <person name="Pruitt K."/>
            <person name="Puig M."/>
            <person name="Quesneville H."/>
            <person name="Ram K.R."/>
            <person name="Rand D."/>
            <person name="Rasmussen M.D."/>
            <person name="Reed L.K."/>
            <person name="Reenan R."/>
            <person name="Reily A."/>
            <person name="Remington K.A."/>
            <person name="Rieger T.T."/>
            <person name="Ritchie M.G."/>
            <person name="Robin C."/>
            <person name="Rogers Y.H."/>
            <person name="Rohde C."/>
            <person name="Rozas J."/>
            <person name="Rubenfield M.J."/>
            <person name="Ruiz A."/>
            <person name="Russo S."/>
            <person name="Salzberg S.L."/>
            <person name="Sanchez-Gracia A."/>
            <person name="Saranga D.J."/>
            <person name="Sato H."/>
            <person name="Schaeffer S.W."/>
            <person name="Schatz M.C."/>
            <person name="Schlenke T."/>
            <person name="Schwartz R."/>
            <person name="Segarra C."/>
            <person name="Singh R.S."/>
            <person name="Sirot L."/>
            <person name="Sirota M."/>
            <person name="Sisneros N.B."/>
            <person name="Smith C.D."/>
            <person name="Smith T.F."/>
            <person name="Spieth J."/>
            <person name="Stage D.E."/>
            <person name="Stark A."/>
            <person name="Stephan W."/>
            <person name="Strausberg R.L."/>
            <person name="Strempel S."/>
            <person name="Sturgill D."/>
            <person name="Sutton G."/>
            <person name="Sutton G.G."/>
            <person name="Tao W."/>
            <person name="Teichmann S."/>
            <person name="Tobari Y.N."/>
            <person name="Tomimura Y."/>
            <person name="Tsolas J.M."/>
            <person name="Valente V.L."/>
            <person name="Venter E."/>
            <person name="Venter J.C."/>
            <person name="Vicario S."/>
            <person name="Vieira F.G."/>
            <person name="Vilella A.J."/>
            <person name="Villasante A."/>
            <person name="Walenz B."/>
            <person name="Wang J."/>
            <person name="Wasserman M."/>
            <person name="Watts T."/>
            <person name="Wilson D."/>
            <person name="Wilson R.K."/>
            <person name="Wing R.A."/>
            <person name="Wolfner M.F."/>
            <person name="Wong A."/>
            <person name="Wong G.K."/>
            <person name="Wu C.I."/>
            <person name="Wu G."/>
            <person name="Yamamoto D."/>
            <person name="Yang H.P."/>
            <person name="Yang S.P."/>
            <person name="Yorke J.A."/>
            <person name="Yoshida K."/>
            <person name="Zdobnov E."/>
            <person name="Zhang P."/>
            <person name="Zhang Y."/>
            <person name="Zimin A.V."/>
            <person name="Baldwin J."/>
            <person name="Abdouelleil A."/>
            <person name="Abdulkadir J."/>
            <person name="Abebe A."/>
            <person name="Abera B."/>
            <person name="Abreu J."/>
            <person name="Acer S.C."/>
            <person name="Aftuck L."/>
            <person name="Alexander A."/>
            <person name="An P."/>
            <person name="Anderson E."/>
            <person name="Anderson S."/>
            <person name="Arachi H."/>
            <person name="Azer M."/>
            <person name="Bachantsang P."/>
            <person name="Barry A."/>
            <person name="Bayul T."/>
            <person name="Berlin A."/>
            <person name="Bessette D."/>
            <person name="Bloom T."/>
            <person name="Blye J."/>
            <person name="Boguslavskiy L."/>
            <person name="Bonnet C."/>
            <person name="Boukhgalter B."/>
            <person name="Bourzgui I."/>
            <person name="Brown A."/>
            <person name="Cahill P."/>
            <person name="Channer S."/>
            <person name="Cheshatsang Y."/>
            <person name="Chuda L."/>
            <person name="Citroen M."/>
            <person name="Collymore A."/>
            <person name="Cooke P."/>
            <person name="Costello M."/>
            <person name="D'Aco K."/>
            <person name="Daza R."/>
            <person name="De Haan G."/>
            <person name="DeGray S."/>
            <person name="DeMaso C."/>
            <person name="Dhargay N."/>
            <person name="Dooley K."/>
            <person name="Dooley E."/>
            <person name="Doricent M."/>
            <person name="Dorje P."/>
            <person name="Dorjee K."/>
            <person name="Dupes A."/>
            <person name="Elong R."/>
            <person name="Falk J."/>
            <person name="Farina A."/>
            <person name="Faro S."/>
            <person name="Ferguson D."/>
            <person name="Fisher S."/>
            <person name="Foley C.D."/>
            <person name="Franke A."/>
            <person name="Friedrich D."/>
            <person name="Gadbois L."/>
            <person name="Gearin G."/>
            <person name="Gearin C.R."/>
            <person name="Giannoukos G."/>
            <person name="Goode T."/>
            <person name="Graham J."/>
            <person name="Grandbois E."/>
            <person name="Grewal S."/>
            <person name="Gyaltsen K."/>
            <person name="Hafez N."/>
            <person name="Hagos B."/>
            <person name="Hall J."/>
            <person name="Henson C."/>
            <person name="Hollinger A."/>
            <person name="Honan T."/>
            <person name="Huard M.D."/>
            <person name="Hughes L."/>
            <person name="Hurhula B."/>
            <person name="Husby M.E."/>
            <person name="Kamat A."/>
            <person name="Kanga B."/>
            <person name="Kashin S."/>
            <person name="Khazanovich D."/>
            <person name="Kisner P."/>
            <person name="Lance K."/>
            <person name="Lara M."/>
            <person name="Lee W."/>
            <person name="Lennon N."/>
            <person name="Letendre F."/>
            <person name="LeVine R."/>
            <person name="Lipovsky A."/>
            <person name="Liu X."/>
            <person name="Liu J."/>
            <person name="Liu S."/>
            <person name="Lokyitsang T."/>
            <person name="Lokyitsang Y."/>
            <person name="Lubonja R."/>
            <person name="Lui A."/>
            <person name="MacDonald P."/>
            <person name="Magnisalis V."/>
            <person name="Maru K."/>
            <person name="Matthews C."/>
            <person name="McCusker W."/>
            <person name="McDonough S."/>
            <person name="Mehta T."/>
            <person name="Meldrim J."/>
            <person name="Meneus L."/>
            <person name="Mihai O."/>
            <person name="Mihalev A."/>
            <person name="Mihova T."/>
            <person name="Mittelman R."/>
            <person name="Mlenga V."/>
            <person name="Montmayeur A."/>
            <person name="Mulrain L."/>
            <person name="Navidi A."/>
            <person name="Naylor J."/>
            <person name="Negash T."/>
            <person name="Nguyen T."/>
            <person name="Nguyen N."/>
            <person name="Nicol R."/>
            <person name="Norbu C."/>
            <person name="Norbu N."/>
            <person name="Novod N."/>
            <person name="O'Neill B."/>
            <person name="Osman S."/>
            <person name="Markiewicz E."/>
            <person name="Oyono O.L."/>
            <person name="Patti C."/>
            <person name="Phunkhang P."/>
            <person name="Pierre F."/>
            <person name="Priest M."/>
            <person name="Raghuraman S."/>
            <person name="Rege F."/>
            <person name="Reyes R."/>
            <person name="Rise C."/>
            <person name="Rogov P."/>
            <person name="Ross K."/>
            <person name="Ryan E."/>
            <person name="Settipalli S."/>
            <person name="Shea T."/>
            <person name="Sherpa N."/>
            <person name="Shi L."/>
            <person name="Shih D."/>
            <person name="Sparrow T."/>
            <person name="Spaulding J."/>
            <person name="Stalker J."/>
            <person name="Stange-Thomann N."/>
            <person name="Stavropoulos S."/>
            <person name="Stone C."/>
            <person name="Strader C."/>
            <person name="Tesfaye S."/>
            <person name="Thomson T."/>
            <person name="Thoulutsang Y."/>
            <person name="Thoulutsang D."/>
            <person name="Topham K."/>
            <person name="Topping I."/>
            <person name="Tsamla T."/>
            <person name="Vassiliev H."/>
            <person name="Vo A."/>
            <person name="Wangchuk T."/>
            <person name="Wangdi T."/>
            <person name="Weiand M."/>
            <person name="Wilkinson J."/>
            <person name="Wilson A."/>
            <person name="Yadav S."/>
            <person name="Young G."/>
            <person name="Yu Q."/>
            <person name="Zembek L."/>
            <person name="Zhong D."/>
            <person name="Zimmer A."/>
            <person name="Zwirko Z."/>
            <person name="Jaffe D.B."/>
            <person name="Alvarez P."/>
            <person name="Brockman W."/>
            <person name="Butler J."/>
            <person name="Chin C."/>
            <person name="Gnerre S."/>
            <person name="Grabherr M."/>
            <person name="Kleber M."/>
            <person name="Mauceli E."/>
            <person name="MacCallum I."/>
        </authorList>
    </citation>
    <scope>NUCLEOTIDE SEQUENCE [LARGE SCALE GENOMIC DNA]</scope>
    <source>
        <strain evidence="5">Rob3c / Tucson 14021-0248.25</strain>
    </source>
</reference>
<dbReference type="EMBL" id="CH480816">
    <property type="protein sequence ID" value="EDW48556.1"/>
    <property type="molecule type" value="Genomic_DNA"/>
</dbReference>
<dbReference type="PANTHER" id="PTHR10066:SF67">
    <property type="entry name" value="BETA-GLUCURONIDASE"/>
    <property type="match status" value="1"/>
</dbReference>
<dbReference type="GO" id="GO:0019391">
    <property type="term" value="P:glucuronoside catabolic process"/>
    <property type="evidence" value="ECO:0007669"/>
    <property type="project" value="TreeGrafter"/>
</dbReference>
<name>B4HPB8_DROSE</name>
<dbReference type="GO" id="GO:0004566">
    <property type="term" value="F:beta-glucuronidase activity"/>
    <property type="evidence" value="ECO:0007669"/>
    <property type="project" value="EnsemblMetazoa"/>
</dbReference>
<dbReference type="HOGENOM" id="CLU_1148268_0_0_1"/>
<accession>B4HPB8</accession>
<dbReference type="FunFam" id="2.60.120.260:FF:000027">
    <property type="entry name" value="Beta-glucuronidase"/>
    <property type="match status" value="1"/>
</dbReference>
<dbReference type="InterPro" id="IPR008979">
    <property type="entry name" value="Galactose-bd-like_sf"/>
</dbReference>
<comment type="similarity">
    <text evidence="1">Belongs to the glycosyl hydrolase 2 family.</text>
</comment>
<dbReference type="SMR" id="B4HPB8"/>
<keyword evidence="2" id="KW-0472">Membrane</keyword>
<feature type="transmembrane region" description="Helical" evidence="2">
    <location>
        <begin position="12"/>
        <end position="38"/>
    </location>
</feature>
<evidence type="ECO:0000256" key="1">
    <source>
        <dbReference type="ARBA" id="ARBA00007401"/>
    </source>
</evidence>
<dbReference type="InterPro" id="IPR006104">
    <property type="entry name" value="Glyco_hydro_2_N"/>
</dbReference>
<evidence type="ECO:0000313" key="4">
    <source>
        <dbReference type="EMBL" id="EDW48556.1"/>
    </source>
</evidence>
<keyword evidence="2" id="KW-1133">Transmembrane helix</keyword>
<dbReference type="GO" id="GO:0005975">
    <property type="term" value="P:carbohydrate metabolic process"/>
    <property type="evidence" value="ECO:0007669"/>
    <property type="project" value="InterPro"/>
</dbReference>
<evidence type="ECO:0000259" key="3">
    <source>
        <dbReference type="Pfam" id="PF02837"/>
    </source>
</evidence>
<dbReference type="GO" id="GO:0030246">
    <property type="term" value="F:carbohydrate binding"/>
    <property type="evidence" value="ECO:0007669"/>
    <property type="project" value="TreeGrafter"/>
</dbReference>